<accession>A0A975NJB6</accession>
<reference evidence="2" key="1">
    <citation type="submission" date="2021-06" db="EMBL/GenBank/DDBJ databases">
        <title>Bradyrhizobium sp. S2-11-2 Genome sequencing.</title>
        <authorList>
            <person name="Jin L."/>
        </authorList>
    </citation>
    <scope>NUCLEOTIDE SEQUENCE</scope>
    <source>
        <strain evidence="2">S2-11-2</strain>
    </source>
</reference>
<evidence type="ECO:0000256" key="1">
    <source>
        <dbReference type="SAM" id="SignalP"/>
    </source>
</evidence>
<dbReference type="KEGG" id="bsei:KMZ68_14340"/>
<keyword evidence="1" id="KW-0732">Signal</keyword>
<dbReference type="Gene3D" id="3.30.1150.10">
    <property type="match status" value="1"/>
</dbReference>
<gene>
    <name evidence="2" type="ORF">KMZ68_14340</name>
</gene>
<evidence type="ECO:0000313" key="2">
    <source>
        <dbReference type="EMBL" id="QWG16218.1"/>
    </source>
</evidence>
<name>A0A975NJB6_9BRAD</name>
<organism evidence="2 3">
    <name type="scientific">Bradyrhizobium sediminis</name>
    <dbReference type="NCBI Taxonomy" id="2840469"/>
    <lineage>
        <taxon>Bacteria</taxon>
        <taxon>Pseudomonadati</taxon>
        <taxon>Pseudomonadota</taxon>
        <taxon>Alphaproteobacteria</taxon>
        <taxon>Hyphomicrobiales</taxon>
        <taxon>Nitrobacteraceae</taxon>
        <taxon>Bradyrhizobium</taxon>
    </lineage>
</organism>
<dbReference type="RefSeq" id="WP_215611955.1">
    <property type="nucleotide sequence ID" value="NZ_CP076135.1"/>
</dbReference>
<dbReference type="AlphaFoldDB" id="A0A975NJB6"/>
<sequence length="148" mass="16462">MAPPRSKPVLWFAALLLLLPLSTAPAQGRPERLDTIRDVFARLHSCWKPPPASRANPIDITVIVSFNREGAILGHPRITYESANATDKDRLAYRIAVMEALQRCTPLPFTEGLGGAVAGRPFAVPFRYRKKTPLKPAEQRAWLTPKIL</sequence>
<dbReference type="Proteomes" id="UP000680805">
    <property type="component" value="Chromosome"/>
</dbReference>
<dbReference type="EMBL" id="CP076135">
    <property type="protein sequence ID" value="QWG16218.1"/>
    <property type="molecule type" value="Genomic_DNA"/>
</dbReference>
<proteinExistence type="predicted"/>
<protein>
    <submittedName>
        <fullName evidence="2">TonB C-terminal domain-containing protein</fullName>
    </submittedName>
</protein>
<feature type="chain" id="PRO_5036902648" evidence="1">
    <location>
        <begin position="29"/>
        <end position="148"/>
    </location>
</feature>
<feature type="signal peptide" evidence="1">
    <location>
        <begin position="1"/>
        <end position="28"/>
    </location>
</feature>
<evidence type="ECO:0000313" key="3">
    <source>
        <dbReference type="Proteomes" id="UP000680805"/>
    </source>
</evidence>